<feature type="chain" id="PRO_5010960188" evidence="2">
    <location>
        <begin position="26"/>
        <end position="71"/>
    </location>
</feature>
<protein>
    <submittedName>
        <fullName evidence="3">Hypotheticial protein</fullName>
    </submittedName>
</protein>
<feature type="transmembrane region" description="Helical" evidence="1">
    <location>
        <begin position="49"/>
        <end position="67"/>
    </location>
</feature>
<keyword evidence="2" id="KW-0732">Signal</keyword>
<keyword evidence="1" id="KW-0472">Membrane</keyword>
<keyword evidence="1" id="KW-1133">Transmembrane helix</keyword>
<reference evidence="3" key="2">
    <citation type="submission" date="2009-03" db="EMBL/GenBank/DDBJ databases">
        <authorList>
            <person name="Gang L."/>
        </authorList>
    </citation>
    <scope>NUCLEOTIDE SEQUENCE</scope>
    <source>
        <strain evidence="3">Anhui</strain>
    </source>
</reference>
<reference evidence="3" key="1">
    <citation type="journal article" date="2009" name="Nature">
        <title>The Schistosoma japonicum genome reveals features of host-parasite interplay.</title>
        <authorList>
            <person name="Liu F."/>
            <person name="Zhou Y."/>
            <person name="Wang Z.Q."/>
            <person name="Lu G."/>
            <person name="Zheng H."/>
            <person name="Brindley P.J."/>
            <person name="McManus D.P."/>
            <person name="Blair D."/>
            <person name="Zhang Q.H."/>
            <person name="Zhong Y."/>
            <person name="Wang S."/>
            <person name="Han Z.G."/>
            <person name="Chen Z."/>
        </authorList>
    </citation>
    <scope>NUCLEOTIDE SEQUENCE</scope>
    <source>
        <strain evidence="3">Anhui</strain>
    </source>
</reference>
<accession>C1L594</accession>
<name>C1L594_SCHJA</name>
<dbReference type="EMBL" id="FN314138">
    <property type="protein sequence ID" value="CAX69871.1"/>
    <property type="molecule type" value="mRNA"/>
</dbReference>
<evidence type="ECO:0000256" key="2">
    <source>
        <dbReference type="SAM" id="SignalP"/>
    </source>
</evidence>
<keyword evidence="1" id="KW-0812">Transmembrane</keyword>
<evidence type="ECO:0000313" key="3">
    <source>
        <dbReference type="EMBL" id="CAX69872.1"/>
    </source>
</evidence>
<proteinExistence type="evidence at transcript level"/>
<organism evidence="3">
    <name type="scientific">Schistosoma japonicum</name>
    <name type="common">Blood fluke</name>
    <dbReference type="NCBI Taxonomy" id="6182"/>
    <lineage>
        <taxon>Eukaryota</taxon>
        <taxon>Metazoa</taxon>
        <taxon>Spiralia</taxon>
        <taxon>Lophotrochozoa</taxon>
        <taxon>Platyhelminthes</taxon>
        <taxon>Trematoda</taxon>
        <taxon>Digenea</taxon>
        <taxon>Strigeidida</taxon>
        <taxon>Schistosomatoidea</taxon>
        <taxon>Schistosomatidae</taxon>
        <taxon>Schistosoma</taxon>
    </lineage>
</organism>
<sequence length="71" mass="8150">MLRNTLILLQIFILSSLSMIYVVKCGGEEETTTTTLPTTTSASIRSTVPTYFIMTVFSIHLIQRIIWKFMF</sequence>
<dbReference type="EMBL" id="FN314139">
    <property type="protein sequence ID" value="CAX69872.1"/>
    <property type="molecule type" value="mRNA"/>
</dbReference>
<dbReference type="AlphaFoldDB" id="C1L594"/>
<evidence type="ECO:0000256" key="1">
    <source>
        <dbReference type="SAM" id="Phobius"/>
    </source>
</evidence>
<feature type="signal peptide" evidence="2">
    <location>
        <begin position="1"/>
        <end position="25"/>
    </location>
</feature>